<evidence type="ECO:0000256" key="2">
    <source>
        <dbReference type="ARBA" id="ARBA00023163"/>
    </source>
</evidence>
<name>A0A934NUB2_9NOCA</name>
<dbReference type="RefSeq" id="WP_199706745.1">
    <property type="nucleotide sequence ID" value="NZ_JAEMNV010000008.1"/>
</dbReference>
<organism evidence="4 5">
    <name type="scientific">Antrihabitans stalagmiti</name>
    <dbReference type="NCBI Taxonomy" id="2799499"/>
    <lineage>
        <taxon>Bacteria</taxon>
        <taxon>Bacillati</taxon>
        <taxon>Actinomycetota</taxon>
        <taxon>Actinomycetes</taxon>
        <taxon>Mycobacteriales</taxon>
        <taxon>Nocardiaceae</taxon>
        <taxon>Antrihabitans</taxon>
    </lineage>
</organism>
<proteinExistence type="predicted"/>
<evidence type="ECO:0000259" key="3">
    <source>
        <dbReference type="PROSITE" id="PS01124"/>
    </source>
</evidence>
<dbReference type="Pfam" id="PF12833">
    <property type="entry name" value="HTH_18"/>
    <property type="match status" value="1"/>
</dbReference>
<keyword evidence="2" id="KW-0804">Transcription</keyword>
<dbReference type="InterPro" id="IPR009057">
    <property type="entry name" value="Homeodomain-like_sf"/>
</dbReference>
<dbReference type="GO" id="GO:0043565">
    <property type="term" value="F:sequence-specific DNA binding"/>
    <property type="evidence" value="ECO:0007669"/>
    <property type="project" value="InterPro"/>
</dbReference>
<dbReference type="Proteomes" id="UP000655868">
    <property type="component" value="Unassembled WGS sequence"/>
</dbReference>
<dbReference type="Gene3D" id="1.10.10.60">
    <property type="entry name" value="Homeodomain-like"/>
    <property type="match status" value="1"/>
</dbReference>
<dbReference type="SUPFAM" id="SSF46689">
    <property type="entry name" value="Homeodomain-like"/>
    <property type="match status" value="1"/>
</dbReference>
<dbReference type="EMBL" id="JAEMNV010000008">
    <property type="protein sequence ID" value="MBJ8341651.1"/>
    <property type="molecule type" value="Genomic_DNA"/>
</dbReference>
<dbReference type="SMART" id="SM00342">
    <property type="entry name" value="HTH_ARAC"/>
    <property type="match status" value="1"/>
</dbReference>
<dbReference type="PANTHER" id="PTHR43436">
    <property type="entry name" value="ARAC-FAMILY TRANSCRIPTIONAL REGULATOR"/>
    <property type="match status" value="1"/>
</dbReference>
<dbReference type="PROSITE" id="PS01124">
    <property type="entry name" value="HTH_ARAC_FAMILY_2"/>
    <property type="match status" value="1"/>
</dbReference>
<dbReference type="PANTHER" id="PTHR43436:SF1">
    <property type="entry name" value="TRANSCRIPTIONAL REGULATORY PROTEIN"/>
    <property type="match status" value="1"/>
</dbReference>
<evidence type="ECO:0000313" key="4">
    <source>
        <dbReference type="EMBL" id="MBJ8341651.1"/>
    </source>
</evidence>
<dbReference type="GO" id="GO:0003700">
    <property type="term" value="F:DNA-binding transcription factor activity"/>
    <property type="evidence" value="ECO:0007669"/>
    <property type="project" value="InterPro"/>
</dbReference>
<keyword evidence="5" id="KW-1185">Reference proteome</keyword>
<gene>
    <name evidence="4" type="ORF">JGU71_22450</name>
</gene>
<dbReference type="AlphaFoldDB" id="A0A934NUB2"/>
<evidence type="ECO:0000313" key="5">
    <source>
        <dbReference type="Proteomes" id="UP000655868"/>
    </source>
</evidence>
<feature type="domain" description="HTH araC/xylS-type" evidence="3">
    <location>
        <begin position="149"/>
        <end position="246"/>
    </location>
</feature>
<dbReference type="InterPro" id="IPR018060">
    <property type="entry name" value="HTH_AraC"/>
</dbReference>
<protein>
    <submittedName>
        <fullName evidence="4">Helix-turn-helix transcriptional regulator</fullName>
    </submittedName>
</protein>
<accession>A0A934NUB2</accession>
<reference evidence="4" key="1">
    <citation type="submission" date="2020-12" db="EMBL/GenBank/DDBJ databases">
        <title>Antrihabitans popcorni sp. nov. and Antrihabitans auranticaus sp. nov., isolated from a larva cave.</title>
        <authorList>
            <person name="Lee S.D."/>
            <person name="Kim I.S."/>
        </authorList>
    </citation>
    <scope>NUCLEOTIDE SEQUENCE</scope>
    <source>
        <strain evidence="4">YC3-6</strain>
    </source>
</reference>
<keyword evidence="1" id="KW-0805">Transcription regulation</keyword>
<sequence>MGTAALPETCCRTATLWLGTGYACYLGASLRLDAHSGSVQCLAVGVDAPFTLRTAELGERTVRSALIPPRRVHRVLAHGDRMLFCYFDPGSPRARGTLARMASIEHGIGFAHDAESELIASAESADPDPMQILDCAGGRVSAPIDARIVEAIATLRANPGSTVDAGELAAAVHLSTSRFLHLFSAHAGTSFRRYRLWVRMVHVGAAVSKGRDLTTASADAGFASPSHFSDAFHTMCGLTATALLASGARIVLLDS</sequence>
<comment type="caution">
    <text evidence="4">The sequence shown here is derived from an EMBL/GenBank/DDBJ whole genome shotgun (WGS) entry which is preliminary data.</text>
</comment>
<evidence type="ECO:0000256" key="1">
    <source>
        <dbReference type="ARBA" id="ARBA00023015"/>
    </source>
</evidence>